<keyword evidence="3" id="KW-1185">Reference proteome</keyword>
<gene>
    <name evidence="2" type="ORF">BJX68DRAFT_276916</name>
</gene>
<feature type="region of interest" description="Disordered" evidence="1">
    <location>
        <begin position="227"/>
        <end position="266"/>
    </location>
</feature>
<name>A0ABR4K461_9EURO</name>
<dbReference type="EMBL" id="JBFXLR010000030">
    <property type="protein sequence ID" value="KAL2847009.1"/>
    <property type="molecule type" value="Genomic_DNA"/>
</dbReference>
<accession>A0ABR4K461</accession>
<evidence type="ECO:0008006" key="4">
    <source>
        <dbReference type="Google" id="ProtNLM"/>
    </source>
</evidence>
<evidence type="ECO:0000256" key="1">
    <source>
        <dbReference type="SAM" id="MobiDB-lite"/>
    </source>
</evidence>
<feature type="region of interest" description="Disordered" evidence="1">
    <location>
        <begin position="179"/>
        <end position="204"/>
    </location>
</feature>
<evidence type="ECO:0000313" key="2">
    <source>
        <dbReference type="EMBL" id="KAL2847009.1"/>
    </source>
</evidence>
<protein>
    <recommendedName>
        <fullName evidence="4">PARP catalytic domain-containing protein</fullName>
    </recommendedName>
</protein>
<dbReference type="SUPFAM" id="SSF56399">
    <property type="entry name" value="ADP-ribosylation"/>
    <property type="match status" value="1"/>
</dbReference>
<dbReference type="GeneID" id="98163385"/>
<reference evidence="2 3" key="1">
    <citation type="submission" date="2024-07" db="EMBL/GenBank/DDBJ databases">
        <title>Section-level genome sequencing and comparative genomics of Aspergillus sections Usti and Cavernicolus.</title>
        <authorList>
            <consortium name="Lawrence Berkeley National Laboratory"/>
            <person name="Nybo J.L."/>
            <person name="Vesth T.C."/>
            <person name="Theobald S."/>
            <person name="Frisvad J.C."/>
            <person name="Larsen T.O."/>
            <person name="Kjaerboelling I."/>
            <person name="Rothschild-Mancinelli K."/>
            <person name="Lyhne E.K."/>
            <person name="Kogle M.E."/>
            <person name="Barry K."/>
            <person name="Clum A."/>
            <person name="Na H."/>
            <person name="Ledsgaard L."/>
            <person name="Lin J."/>
            <person name="Lipzen A."/>
            <person name="Kuo A."/>
            <person name="Riley R."/>
            <person name="Mondo S."/>
            <person name="LaButti K."/>
            <person name="Haridas S."/>
            <person name="Pangalinan J."/>
            <person name="Salamov A.A."/>
            <person name="Simmons B.A."/>
            <person name="Magnuson J.K."/>
            <person name="Chen J."/>
            <person name="Drula E."/>
            <person name="Henrissat B."/>
            <person name="Wiebenga A."/>
            <person name="Lubbers R.J."/>
            <person name="Gomes A.C."/>
            <person name="Macurrencykelacurrency M.R."/>
            <person name="Stajich J."/>
            <person name="Grigoriev I.V."/>
            <person name="Mortensen U.H."/>
            <person name="De vries R.P."/>
            <person name="Baker S.E."/>
            <person name="Andersen M.R."/>
        </authorList>
    </citation>
    <scope>NUCLEOTIDE SEQUENCE [LARGE SCALE GENOMIC DNA]</scope>
    <source>
        <strain evidence="2 3">CBS 756.74</strain>
    </source>
</reference>
<sequence>MELIELDSSSRFHKKVSWMFSREWKHPNTKGKLVSIYVIKNAKDPKLKLRFHGTQRACRIGAGSLDPCDNDECYVCGILKKGFTLDHANLRAMFGPGIYSTVVSSKADIYAKNHHVRSHKHVILLCGLDLGTPVTMYAAGLPGPCDSVEGATKAEGGALEYRETVVYDPARIKPIGLVVDKTPEEHSSPGSPVDEDTPMVDSDPTVSELEAPIQTATMPLRRIIEIRPAGSDYDASSDTESRSSQRSEGPSRTAAMPPTYEDIAPTATLPPLSAEMVMELSQLDGHTPFAKKVEHLFYDSWHDQTKTPHIEEIILFDIKSPMPRPGGQPSAPLAPASTDVALLSSLIDMPLSFHGARRACYVGDAGYPLDFCRSNKCSLCLVFRNQCAFREARVGFTLGPKIFASPSSSQADAFATNHHIRSNRHAIILCACPNIAQADTQSTTPGAPPAYSATTSDCEVVVPIGLIVYTRTGWHRS</sequence>
<proteinExistence type="predicted"/>
<comment type="caution">
    <text evidence="2">The sequence shown here is derived from an EMBL/GenBank/DDBJ whole genome shotgun (WGS) entry which is preliminary data.</text>
</comment>
<dbReference type="RefSeq" id="XP_070897456.1">
    <property type="nucleotide sequence ID" value="XM_071048221.1"/>
</dbReference>
<organism evidence="2 3">
    <name type="scientific">Aspergillus pseudodeflectus</name>
    <dbReference type="NCBI Taxonomy" id="176178"/>
    <lineage>
        <taxon>Eukaryota</taxon>
        <taxon>Fungi</taxon>
        <taxon>Dikarya</taxon>
        <taxon>Ascomycota</taxon>
        <taxon>Pezizomycotina</taxon>
        <taxon>Eurotiomycetes</taxon>
        <taxon>Eurotiomycetidae</taxon>
        <taxon>Eurotiales</taxon>
        <taxon>Aspergillaceae</taxon>
        <taxon>Aspergillus</taxon>
        <taxon>Aspergillus subgen. Nidulantes</taxon>
    </lineage>
</organism>
<evidence type="ECO:0000313" key="3">
    <source>
        <dbReference type="Proteomes" id="UP001610444"/>
    </source>
</evidence>
<dbReference type="Gene3D" id="3.90.228.10">
    <property type="match status" value="1"/>
</dbReference>
<dbReference type="Proteomes" id="UP001610444">
    <property type="component" value="Unassembled WGS sequence"/>
</dbReference>